<dbReference type="SUPFAM" id="SSF103473">
    <property type="entry name" value="MFS general substrate transporter"/>
    <property type="match status" value="1"/>
</dbReference>
<dbReference type="OrthoDB" id="196103at2759"/>
<dbReference type="EMBL" id="LIAE01006519">
    <property type="protein sequence ID" value="PAV88436.1"/>
    <property type="molecule type" value="Genomic_DNA"/>
</dbReference>
<evidence type="ECO:0000313" key="7">
    <source>
        <dbReference type="EMBL" id="PAV88436.1"/>
    </source>
</evidence>
<dbReference type="Pfam" id="PF05978">
    <property type="entry name" value="UNC-93"/>
    <property type="match status" value="1"/>
</dbReference>
<dbReference type="Gene3D" id="1.20.1250.20">
    <property type="entry name" value="MFS general substrate transporter like domains"/>
    <property type="match status" value="1"/>
</dbReference>
<keyword evidence="3 6" id="KW-0812">Transmembrane</keyword>
<protein>
    <recommendedName>
        <fullName evidence="9">Major facilitator superfamily (MFS) profile domain-containing protein</fullName>
    </recommendedName>
</protein>
<dbReference type="PANTHER" id="PTHR23294">
    <property type="entry name" value="ET TRANSLATION PRODUCT-RELATED"/>
    <property type="match status" value="1"/>
</dbReference>
<comment type="caution">
    <text evidence="7">The sequence shown here is derived from an EMBL/GenBank/DDBJ whole genome shotgun (WGS) entry which is preliminary data.</text>
</comment>
<evidence type="ECO:0008006" key="9">
    <source>
        <dbReference type="Google" id="ProtNLM"/>
    </source>
</evidence>
<evidence type="ECO:0000313" key="8">
    <source>
        <dbReference type="Proteomes" id="UP000218231"/>
    </source>
</evidence>
<comment type="similarity">
    <text evidence="2">Belongs to the unc-93 family.</text>
</comment>
<feature type="transmembrane region" description="Helical" evidence="6">
    <location>
        <begin position="207"/>
        <end position="231"/>
    </location>
</feature>
<dbReference type="InterPro" id="IPR036259">
    <property type="entry name" value="MFS_trans_sf"/>
</dbReference>
<proteinExistence type="inferred from homology"/>
<feature type="transmembrane region" description="Helical" evidence="6">
    <location>
        <begin position="88"/>
        <end position="107"/>
    </location>
</feature>
<evidence type="ECO:0000256" key="5">
    <source>
        <dbReference type="ARBA" id="ARBA00023136"/>
    </source>
</evidence>
<keyword evidence="8" id="KW-1185">Reference proteome</keyword>
<feature type="transmembrane region" description="Helical" evidence="6">
    <location>
        <begin position="142"/>
        <end position="163"/>
    </location>
</feature>
<dbReference type="AlphaFoldDB" id="A0A2A2LQC0"/>
<evidence type="ECO:0000256" key="2">
    <source>
        <dbReference type="ARBA" id="ARBA00009172"/>
    </source>
</evidence>
<accession>A0A2A2LQC0</accession>
<evidence type="ECO:0000256" key="6">
    <source>
        <dbReference type="SAM" id="Phobius"/>
    </source>
</evidence>
<feature type="transmembrane region" description="Helical" evidence="6">
    <location>
        <begin position="316"/>
        <end position="333"/>
    </location>
</feature>
<dbReference type="InterPro" id="IPR010291">
    <property type="entry name" value="Ion_channel_UNC-93"/>
</dbReference>
<keyword evidence="5 6" id="KW-0472">Membrane</keyword>
<comment type="subcellular location">
    <subcellularLocation>
        <location evidence="1">Membrane</location>
        <topology evidence="1">Multi-pass membrane protein</topology>
    </subcellularLocation>
</comment>
<reference evidence="7 8" key="1">
    <citation type="journal article" date="2017" name="Curr. Biol.">
        <title>Genome architecture and evolution of a unichromosomal asexual nematode.</title>
        <authorList>
            <person name="Fradin H."/>
            <person name="Zegar C."/>
            <person name="Gutwein M."/>
            <person name="Lucas J."/>
            <person name="Kovtun M."/>
            <person name="Corcoran D."/>
            <person name="Baugh L.R."/>
            <person name="Kiontke K."/>
            <person name="Gunsalus K."/>
            <person name="Fitch D.H."/>
            <person name="Piano F."/>
        </authorList>
    </citation>
    <scope>NUCLEOTIDE SEQUENCE [LARGE SCALE GENOMIC DNA]</scope>
    <source>
        <strain evidence="7">PF1309</strain>
    </source>
</reference>
<feature type="transmembrane region" description="Helical" evidence="6">
    <location>
        <begin position="16"/>
        <end position="39"/>
    </location>
</feature>
<feature type="transmembrane region" description="Helical" evidence="6">
    <location>
        <begin position="251"/>
        <end position="281"/>
    </location>
</feature>
<evidence type="ECO:0000256" key="4">
    <source>
        <dbReference type="ARBA" id="ARBA00022989"/>
    </source>
</evidence>
<organism evidence="7 8">
    <name type="scientific">Diploscapter pachys</name>
    <dbReference type="NCBI Taxonomy" id="2018661"/>
    <lineage>
        <taxon>Eukaryota</taxon>
        <taxon>Metazoa</taxon>
        <taxon>Ecdysozoa</taxon>
        <taxon>Nematoda</taxon>
        <taxon>Chromadorea</taxon>
        <taxon>Rhabditida</taxon>
        <taxon>Rhabditina</taxon>
        <taxon>Rhabditomorpha</taxon>
        <taxon>Rhabditoidea</taxon>
        <taxon>Rhabditidae</taxon>
        <taxon>Diploscapter</taxon>
    </lineage>
</organism>
<evidence type="ECO:0000256" key="1">
    <source>
        <dbReference type="ARBA" id="ARBA00004141"/>
    </source>
</evidence>
<feature type="transmembrane region" description="Helical" evidence="6">
    <location>
        <begin position="293"/>
        <end position="310"/>
    </location>
</feature>
<dbReference type="GO" id="GO:0016020">
    <property type="term" value="C:membrane"/>
    <property type="evidence" value="ECO:0007669"/>
    <property type="project" value="UniProtKB-SubCell"/>
</dbReference>
<keyword evidence="4 6" id="KW-1133">Transmembrane helix</keyword>
<evidence type="ECO:0000256" key="3">
    <source>
        <dbReference type="ARBA" id="ARBA00022692"/>
    </source>
</evidence>
<name>A0A2A2LQC0_9BILA</name>
<gene>
    <name evidence="7" type="ORF">WR25_06014</name>
</gene>
<dbReference type="PANTHER" id="PTHR23294:SF18">
    <property type="entry name" value="UNC93-LIKE PROTEIN MFSD11"/>
    <property type="match status" value="1"/>
</dbReference>
<feature type="transmembrane region" description="Helical" evidence="6">
    <location>
        <begin position="183"/>
        <end position="200"/>
    </location>
</feature>
<sequence>MAEHSTRETISRNSSIVGAIGNGGMCLGGVVLYILFALAPTDAEKQAMRHSAEHHNHTYQDETAVVALTKADVLQSSYRDFSNFEIQVIYGSFVFVTLLANLVFILLPQRQFNSLAQSEKVEAPTIKSQFRLISEAICEPRILLLASFFICYGLQVSFMLSAFPTSFSFTKSLSVHHNLPATYSITIGLGNIIMGAYIAIFSRRWPLFGLIPTMATQAILAFITYFLIWVSIPNLSTIRPTSEESFLIQPTSFLCLIIGILLGMADGCLCPMRVIVCTLVIPEKKLQTYSVAKLYQSLASCVAFFLSPYLTLNCWIFLLCLAQVVSITCFVVVSKQISKDHKKILSEVLAIKRADISPLGCDEKIAAV</sequence>
<dbReference type="InterPro" id="IPR051617">
    <property type="entry name" value="UNC-93-like_regulator"/>
</dbReference>
<dbReference type="Proteomes" id="UP000218231">
    <property type="component" value="Unassembled WGS sequence"/>
</dbReference>